<evidence type="ECO:0000256" key="7">
    <source>
        <dbReference type="ARBA" id="ARBA00022989"/>
    </source>
</evidence>
<dbReference type="PROSITE" id="PS50050">
    <property type="entry name" value="TNFR_NGFR_2"/>
    <property type="match status" value="2"/>
</dbReference>
<evidence type="ECO:0000256" key="11">
    <source>
        <dbReference type="ARBA" id="ARBA00023180"/>
    </source>
</evidence>
<comment type="subcellular location">
    <subcellularLocation>
        <location evidence="1">Membrane</location>
        <topology evidence="1">Single-pass type I membrane protein</topology>
    </subcellularLocation>
</comment>
<protein>
    <submittedName>
        <fullName evidence="14">Tumor necrosis factor receptor superfamily member 6-like</fullName>
    </submittedName>
</protein>
<accession>A0A3Q2DVM7</accession>
<keyword evidence="4" id="KW-0812">Transmembrane</keyword>
<dbReference type="Pfam" id="PF00020">
    <property type="entry name" value="TNFR_c6"/>
    <property type="match status" value="1"/>
</dbReference>
<feature type="disulfide bond" evidence="12">
    <location>
        <begin position="68"/>
        <end position="83"/>
    </location>
</feature>
<evidence type="ECO:0000256" key="12">
    <source>
        <dbReference type="PROSITE-ProRule" id="PRU00206"/>
    </source>
</evidence>
<evidence type="ECO:0000256" key="1">
    <source>
        <dbReference type="ARBA" id="ARBA00004479"/>
    </source>
</evidence>
<sequence length="184" mass="19346">MIRVTHCSPSPCVPIHVFTVGFVLVGSGSTCRPREYTTRDGQCCPMCQEGKVVGKDCTAGSGTRCIPCETGTYMNKPNGLNSCFSCSSCDSGSGLSIKQNCTSKSDTVCDVLHGYFCKSWTDSSGCSTAAKHSACKPGQRIKHPEGSSTSDVVCSNGSKRHRHTLRAPFLGLAAAIGLLLVKGV</sequence>
<dbReference type="Proteomes" id="UP000265020">
    <property type="component" value="Unassembled WGS sequence"/>
</dbReference>
<proteinExistence type="predicted"/>
<evidence type="ECO:0000256" key="10">
    <source>
        <dbReference type="ARBA" id="ARBA00023170"/>
    </source>
</evidence>
<feature type="repeat" description="TNFR-Cys" evidence="12">
    <location>
        <begin position="30"/>
        <end position="65"/>
    </location>
</feature>
<feature type="domain" description="TNFR-Cys" evidence="13">
    <location>
        <begin position="67"/>
        <end position="109"/>
    </location>
</feature>
<dbReference type="FunFam" id="2.10.50.10:FF:000009">
    <property type="entry name" value="Tumor necrosis factor receptor superfamily member 14"/>
    <property type="match status" value="1"/>
</dbReference>
<evidence type="ECO:0000256" key="2">
    <source>
        <dbReference type="ARBA" id="ARBA00022553"/>
    </source>
</evidence>
<keyword evidence="3" id="KW-0945">Host-virus interaction</keyword>
<feature type="disulfide bond" evidence="12">
    <location>
        <begin position="47"/>
        <end position="65"/>
    </location>
</feature>
<dbReference type="PANTHER" id="PTHR46838:SF1">
    <property type="entry name" value="TUMOR NECROSIS FACTOR RECEPTOR SUPERFAMILY MEMBER 14"/>
    <property type="match status" value="1"/>
</dbReference>
<organism evidence="14 15">
    <name type="scientific">Cyprinodon variegatus</name>
    <name type="common">Sheepshead minnow</name>
    <dbReference type="NCBI Taxonomy" id="28743"/>
    <lineage>
        <taxon>Eukaryota</taxon>
        <taxon>Metazoa</taxon>
        <taxon>Chordata</taxon>
        <taxon>Craniata</taxon>
        <taxon>Vertebrata</taxon>
        <taxon>Euteleostomi</taxon>
        <taxon>Actinopterygii</taxon>
        <taxon>Neopterygii</taxon>
        <taxon>Teleostei</taxon>
        <taxon>Neoteleostei</taxon>
        <taxon>Acanthomorphata</taxon>
        <taxon>Ovalentaria</taxon>
        <taxon>Atherinomorphae</taxon>
        <taxon>Cyprinodontiformes</taxon>
        <taxon>Cyprinodontidae</taxon>
        <taxon>Cyprinodon</taxon>
    </lineage>
</organism>
<dbReference type="SUPFAM" id="SSF57586">
    <property type="entry name" value="TNF receptor-like"/>
    <property type="match status" value="2"/>
</dbReference>
<reference evidence="14" key="1">
    <citation type="submission" date="2025-08" db="UniProtKB">
        <authorList>
            <consortium name="Ensembl"/>
        </authorList>
    </citation>
    <scope>IDENTIFICATION</scope>
</reference>
<keyword evidence="2" id="KW-0597">Phosphoprotein</keyword>
<dbReference type="SMART" id="SM00208">
    <property type="entry name" value="TNFR"/>
    <property type="match status" value="3"/>
</dbReference>
<evidence type="ECO:0000259" key="13">
    <source>
        <dbReference type="PROSITE" id="PS50050"/>
    </source>
</evidence>
<dbReference type="AlphaFoldDB" id="A0A3Q2DVM7"/>
<dbReference type="Ensembl" id="ENSCVAT00000005568.1">
    <property type="protein sequence ID" value="ENSCVAP00000023913.1"/>
    <property type="gene ID" value="ENSCVAG00000007587.1"/>
</dbReference>
<reference evidence="14" key="2">
    <citation type="submission" date="2025-09" db="UniProtKB">
        <authorList>
            <consortium name="Ensembl"/>
        </authorList>
    </citation>
    <scope>IDENTIFICATION</scope>
</reference>
<keyword evidence="6" id="KW-0677">Repeat</keyword>
<feature type="repeat" description="TNFR-Cys" evidence="12">
    <location>
        <begin position="67"/>
        <end position="109"/>
    </location>
</feature>
<feature type="domain" description="TNFR-Cys" evidence="13">
    <location>
        <begin position="30"/>
        <end position="65"/>
    </location>
</feature>
<dbReference type="InterPro" id="IPR001368">
    <property type="entry name" value="TNFR/NGFR_Cys_rich_reg"/>
</dbReference>
<evidence type="ECO:0000313" key="14">
    <source>
        <dbReference type="Ensembl" id="ENSCVAP00000023913.1"/>
    </source>
</evidence>
<name>A0A3Q2DVM7_CYPVA</name>
<keyword evidence="9 12" id="KW-1015">Disulfide bond</keyword>
<evidence type="ECO:0000256" key="6">
    <source>
        <dbReference type="ARBA" id="ARBA00022737"/>
    </source>
</evidence>
<keyword evidence="15" id="KW-1185">Reference proteome</keyword>
<keyword evidence="5" id="KW-0732">Signal</keyword>
<dbReference type="GeneTree" id="ENSGT00950000183126"/>
<keyword evidence="10" id="KW-0675">Receptor</keyword>
<feature type="disulfide bond" evidence="12">
    <location>
        <begin position="44"/>
        <end position="57"/>
    </location>
</feature>
<dbReference type="GO" id="GO:0050830">
    <property type="term" value="P:defense response to Gram-positive bacterium"/>
    <property type="evidence" value="ECO:0007669"/>
    <property type="project" value="TreeGrafter"/>
</dbReference>
<keyword evidence="7" id="KW-1133">Transmembrane helix</keyword>
<dbReference type="FunFam" id="2.10.50.10:FF:000007">
    <property type="entry name" value="TNF receptor superfamily member 14"/>
    <property type="match status" value="1"/>
</dbReference>
<evidence type="ECO:0000313" key="15">
    <source>
        <dbReference type="Proteomes" id="UP000265020"/>
    </source>
</evidence>
<comment type="caution">
    <text evidence="12">Lacks conserved residue(s) required for the propagation of feature annotation.</text>
</comment>
<keyword evidence="11" id="KW-0325">Glycoprotein</keyword>
<dbReference type="PANTHER" id="PTHR46838">
    <property type="entry name" value="TUMOR NECROSIS FACTOR RECEPTOR SUPERFAMILY MEMBER 14"/>
    <property type="match status" value="1"/>
</dbReference>
<dbReference type="OMA" id="RECACED"/>
<dbReference type="GO" id="GO:0009897">
    <property type="term" value="C:external side of plasma membrane"/>
    <property type="evidence" value="ECO:0007669"/>
    <property type="project" value="TreeGrafter"/>
</dbReference>
<dbReference type="GO" id="GO:2000406">
    <property type="term" value="P:positive regulation of T cell migration"/>
    <property type="evidence" value="ECO:0007669"/>
    <property type="project" value="TreeGrafter"/>
</dbReference>
<dbReference type="GO" id="GO:0046642">
    <property type="term" value="P:negative regulation of alpha-beta T cell proliferation"/>
    <property type="evidence" value="ECO:0007669"/>
    <property type="project" value="TreeGrafter"/>
</dbReference>
<evidence type="ECO:0000256" key="3">
    <source>
        <dbReference type="ARBA" id="ARBA00022581"/>
    </source>
</evidence>
<keyword evidence="8" id="KW-0472">Membrane</keyword>
<evidence type="ECO:0000256" key="4">
    <source>
        <dbReference type="ARBA" id="ARBA00022692"/>
    </source>
</evidence>
<dbReference type="Gene3D" id="2.10.50.10">
    <property type="entry name" value="Tumor Necrosis Factor Receptor, subunit A, domain 2"/>
    <property type="match status" value="2"/>
</dbReference>
<evidence type="ECO:0000256" key="5">
    <source>
        <dbReference type="ARBA" id="ARBA00022729"/>
    </source>
</evidence>
<evidence type="ECO:0000256" key="8">
    <source>
        <dbReference type="ARBA" id="ARBA00023136"/>
    </source>
</evidence>
<dbReference type="GO" id="GO:0002720">
    <property type="term" value="P:positive regulation of cytokine production involved in immune response"/>
    <property type="evidence" value="ECO:0007669"/>
    <property type="project" value="TreeGrafter"/>
</dbReference>
<dbReference type="GO" id="GO:0050829">
    <property type="term" value="P:defense response to Gram-negative bacterium"/>
    <property type="evidence" value="ECO:0007669"/>
    <property type="project" value="TreeGrafter"/>
</dbReference>
<evidence type="ECO:0000256" key="9">
    <source>
        <dbReference type="ARBA" id="ARBA00023157"/>
    </source>
</evidence>
<dbReference type="PROSITE" id="PS00652">
    <property type="entry name" value="TNFR_NGFR_1"/>
    <property type="match status" value="1"/>
</dbReference>